<feature type="region of interest" description="Disordered" evidence="1">
    <location>
        <begin position="171"/>
        <end position="258"/>
    </location>
</feature>
<organism evidence="3 4">
    <name type="scientific">Gordonia jinghuaiqii</name>
    <dbReference type="NCBI Taxonomy" id="2758710"/>
    <lineage>
        <taxon>Bacteria</taxon>
        <taxon>Bacillati</taxon>
        <taxon>Actinomycetota</taxon>
        <taxon>Actinomycetes</taxon>
        <taxon>Mycobacteriales</taxon>
        <taxon>Gordoniaceae</taxon>
        <taxon>Gordonia</taxon>
    </lineage>
</organism>
<feature type="compositionally biased region" description="Basic and acidic residues" evidence="1">
    <location>
        <begin position="249"/>
        <end position="258"/>
    </location>
</feature>
<name>A0A7D7R638_9ACTN</name>
<dbReference type="PANTHER" id="PTHR33169:SF26">
    <property type="entry name" value="CONSERVED PROTEIN"/>
    <property type="match status" value="1"/>
</dbReference>
<proteinExistence type="predicted"/>
<reference evidence="4" key="1">
    <citation type="submission" date="2020-07" db="EMBL/GenBank/DDBJ databases">
        <title>novel species isolated from the respiratory tract of Marmot.</title>
        <authorList>
            <person name="Zhang G."/>
        </authorList>
    </citation>
    <scope>NUCLEOTIDE SEQUENCE [LARGE SCALE GENOMIC DNA]</scope>
    <source>
        <strain evidence="4">686</strain>
    </source>
</reference>
<sequence>MLELAILGLLLESPMHGYELRKRLTGLLGAFRAFSYGSLYPTLRRMQADGLIDEPETPLGAKVRRGRRVYQLTDAGRVRFAELVADTGPQNYTDDGFGVHLAFFSRTPAVARMRILEGRRRQVEERREGLREIVGRSNRAVDRYTRQLHQLSLESSEREVRWLNELIAAESSQQDGVPGPFDDNGFRDGQFDDELAEAQQSQGRSASKTDSGRSADDYQEPDSTPSRDEQLGKPEQLKTPVAQRTTAMPREEGEPDHG</sequence>
<evidence type="ECO:0000313" key="3">
    <source>
        <dbReference type="EMBL" id="QMT04087.1"/>
    </source>
</evidence>
<feature type="compositionally biased region" description="Basic and acidic residues" evidence="1">
    <location>
        <begin position="225"/>
        <end position="236"/>
    </location>
</feature>
<evidence type="ECO:0000256" key="1">
    <source>
        <dbReference type="SAM" id="MobiDB-lite"/>
    </source>
</evidence>
<dbReference type="AlphaFoldDB" id="A0A7D7R638"/>
<dbReference type="KEGG" id="gji:H1R19_22480"/>
<dbReference type="RefSeq" id="WP_188328550.1">
    <property type="nucleotide sequence ID" value="NZ_CP059491.1"/>
</dbReference>
<feature type="domain" description="Transcription regulator PadR N-terminal" evidence="2">
    <location>
        <begin position="6"/>
        <end position="81"/>
    </location>
</feature>
<evidence type="ECO:0000259" key="2">
    <source>
        <dbReference type="Pfam" id="PF03551"/>
    </source>
</evidence>
<dbReference type="SUPFAM" id="SSF46785">
    <property type="entry name" value="Winged helix' DNA-binding domain"/>
    <property type="match status" value="1"/>
</dbReference>
<dbReference type="InterPro" id="IPR036388">
    <property type="entry name" value="WH-like_DNA-bd_sf"/>
</dbReference>
<protein>
    <submittedName>
        <fullName evidence="3">Helix-turn-helix transcriptional regulator</fullName>
    </submittedName>
</protein>
<dbReference type="EMBL" id="CP059491">
    <property type="protein sequence ID" value="QMT04087.1"/>
    <property type="molecule type" value="Genomic_DNA"/>
</dbReference>
<dbReference type="InterPro" id="IPR036390">
    <property type="entry name" value="WH_DNA-bd_sf"/>
</dbReference>
<dbReference type="Proteomes" id="UP000515663">
    <property type="component" value="Chromosome"/>
</dbReference>
<accession>A0A7D7R638</accession>
<evidence type="ECO:0000313" key="4">
    <source>
        <dbReference type="Proteomes" id="UP000515663"/>
    </source>
</evidence>
<dbReference type="PANTHER" id="PTHR33169">
    <property type="entry name" value="PADR-FAMILY TRANSCRIPTIONAL REGULATOR"/>
    <property type="match status" value="1"/>
</dbReference>
<dbReference type="InterPro" id="IPR005149">
    <property type="entry name" value="Tscrpt_reg_PadR_N"/>
</dbReference>
<keyword evidence="4" id="KW-1185">Reference proteome</keyword>
<dbReference type="Pfam" id="PF03551">
    <property type="entry name" value="PadR"/>
    <property type="match status" value="1"/>
</dbReference>
<dbReference type="Gene3D" id="1.10.10.10">
    <property type="entry name" value="Winged helix-like DNA-binding domain superfamily/Winged helix DNA-binding domain"/>
    <property type="match status" value="1"/>
</dbReference>
<gene>
    <name evidence="3" type="ORF">H1R19_22480</name>
</gene>
<dbReference type="InterPro" id="IPR052509">
    <property type="entry name" value="Metal_resp_DNA-bind_regulator"/>
</dbReference>
<feature type="compositionally biased region" description="Polar residues" evidence="1">
    <location>
        <begin position="198"/>
        <end position="209"/>
    </location>
</feature>